<dbReference type="RefSeq" id="WP_306944238.1">
    <property type="nucleotide sequence ID" value="NZ_CP132976.1"/>
</dbReference>
<dbReference type="Gene3D" id="1.25.40.10">
    <property type="entry name" value="Tetratricopeptide repeat domain"/>
    <property type="match status" value="2"/>
</dbReference>
<sequence length="823" mass="91974">MNTLTIAPIGTCRVHTPLRSGVGRYPISLSLGRNYGFVHTSAEALQQVNYMFGRDLIPAELQPLIFRPNTASGFDAKAHVRADMYFVELSSRKLLEVDGIPIQLNYVARRYQDFFASKSRSRMFWSRALPERLAERREWLLQDSVYQRLDARDADLLSRIVRRDMTDAEIERDMAQLVEILGQDKIVFVTHVNADTPDGLPIEPRRLLIQAVKASARRLKVACYDPSALMKRVGQLTAMENDGLDLAHYTESFSDRLCADMYKRFIAVNVVAPAPVASEAAEALARDLPEQFAAQWAEGHVIETSRRLHDYVRRHPDQHAHRMLLGEIRYELGDYEGACAQLEAARASVGANEKSDRVLMQAYFNMGAYEQARTIAVQMLAEEIEAPDIVRLCAVSAERLHDTAGALVYWKRLFRLNGNDAEAADAALAILGALDDLSAAEEWVTEVLETMPSHPGAFAFRWERSLERRDREGLLAQADETILLDEGMALALAQRASAEGHYLPAAMLAQTHHLQDSQLAAARAWIAACTASWKQLGSQAFDSDDLGSAADYLQSTWRLKPTDAGVIRARRALGQKMRRELRQAFIGKDYRGVFRIAEIAHRARYSFAEFDSLLGRAHFALGDFGNAFIYLKKAMDEDDVSLNERVQYARAASRSDHFCEALAAYLEILKLADEDAWAHKEATRELARLEVRSVRAARELSAQGNHAAAGDLLVAQLAATPQSQTVRTGIQRLLAALKLELKSLAPDSADRRLALGIKILKLDPDDEAGLRAAAIGAMRTYRFTEALGYWSALRKKTADPAQIDLNIQKCQLWIARVKRKSVA</sequence>
<evidence type="ECO:0000313" key="1">
    <source>
        <dbReference type="EMBL" id="WMD20796.1"/>
    </source>
</evidence>
<accession>A0ABY9M1C6</accession>
<dbReference type="InterPro" id="IPR011990">
    <property type="entry name" value="TPR-like_helical_dom_sf"/>
</dbReference>
<protein>
    <submittedName>
        <fullName evidence="1">Uncharacterized protein</fullName>
    </submittedName>
</protein>
<name>A0ABY9M1C6_9BURK</name>
<dbReference type="Proteomes" id="UP001234798">
    <property type="component" value="Chromosome"/>
</dbReference>
<proteinExistence type="predicted"/>
<evidence type="ECO:0000313" key="2">
    <source>
        <dbReference type="Proteomes" id="UP001234798"/>
    </source>
</evidence>
<gene>
    <name evidence="1" type="ORF">RAS12_00030</name>
</gene>
<reference evidence="1 2" key="1">
    <citation type="submission" date="2023-08" db="EMBL/GenBank/DDBJ databases">
        <title>Achromobacter seleniivolatilans sp. nov., isolated from seleniferous soil.</title>
        <authorList>
            <person name="Zhang S."/>
            <person name="Li K."/>
            <person name="Peng J."/>
            <person name="Zhao Q."/>
            <person name="Wang H."/>
            <person name="Guo Y."/>
        </authorList>
    </citation>
    <scope>NUCLEOTIDE SEQUENCE [LARGE SCALE GENOMIC DNA]</scope>
    <source>
        <strain evidence="1 2">R39</strain>
    </source>
</reference>
<keyword evidence="2" id="KW-1185">Reference proteome</keyword>
<dbReference type="SUPFAM" id="SSF48452">
    <property type="entry name" value="TPR-like"/>
    <property type="match status" value="2"/>
</dbReference>
<organism evidence="1 2">
    <name type="scientific">Achromobacter seleniivolatilans</name>
    <dbReference type="NCBI Taxonomy" id="3047478"/>
    <lineage>
        <taxon>Bacteria</taxon>
        <taxon>Pseudomonadati</taxon>
        <taxon>Pseudomonadota</taxon>
        <taxon>Betaproteobacteria</taxon>
        <taxon>Burkholderiales</taxon>
        <taxon>Alcaligenaceae</taxon>
        <taxon>Achromobacter</taxon>
    </lineage>
</organism>
<dbReference type="EMBL" id="CP132976">
    <property type="protein sequence ID" value="WMD20796.1"/>
    <property type="molecule type" value="Genomic_DNA"/>
</dbReference>